<dbReference type="PROSITE" id="PS51071">
    <property type="entry name" value="HTH_RPIR"/>
    <property type="match status" value="1"/>
</dbReference>
<dbReference type="PANTHER" id="PTHR30514">
    <property type="entry name" value="GLUCOKINASE"/>
    <property type="match status" value="1"/>
</dbReference>
<dbReference type="InterPro" id="IPR047640">
    <property type="entry name" value="RpiR-like"/>
</dbReference>
<keyword evidence="2" id="KW-0238">DNA-binding</keyword>
<dbReference type="GO" id="GO:1901135">
    <property type="term" value="P:carbohydrate derivative metabolic process"/>
    <property type="evidence" value="ECO:0007669"/>
    <property type="project" value="InterPro"/>
</dbReference>
<evidence type="ECO:0000256" key="1">
    <source>
        <dbReference type="ARBA" id="ARBA00023015"/>
    </source>
</evidence>
<dbReference type="GO" id="GO:0003700">
    <property type="term" value="F:DNA-binding transcription factor activity"/>
    <property type="evidence" value="ECO:0007669"/>
    <property type="project" value="InterPro"/>
</dbReference>
<evidence type="ECO:0000259" key="4">
    <source>
        <dbReference type="PROSITE" id="PS51071"/>
    </source>
</evidence>
<evidence type="ECO:0000259" key="5">
    <source>
        <dbReference type="PROSITE" id="PS51464"/>
    </source>
</evidence>
<name>A0A7C5EMS4_9BACT</name>
<dbReference type="Pfam" id="PF01380">
    <property type="entry name" value="SIS"/>
    <property type="match status" value="1"/>
</dbReference>
<gene>
    <name evidence="6" type="ORF">ENW48_06835</name>
</gene>
<keyword evidence="3" id="KW-0804">Transcription</keyword>
<dbReference type="PROSITE" id="PS51464">
    <property type="entry name" value="SIS"/>
    <property type="match status" value="1"/>
</dbReference>
<feature type="domain" description="SIS" evidence="5">
    <location>
        <begin position="142"/>
        <end position="282"/>
    </location>
</feature>
<dbReference type="PROSITE" id="PS00356">
    <property type="entry name" value="HTH_LACI_1"/>
    <property type="match status" value="1"/>
</dbReference>
<dbReference type="InterPro" id="IPR009057">
    <property type="entry name" value="Homeodomain-like_sf"/>
</dbReference>
<dbReference type="PANTHER" id="PTHR30514:SF1">
    <property type="entry name" value="HTH-TYPE TRANSCRIPTIONAL REGULATOR HEXR-RELATED"/>
    <property type="match status" value="1"/>
</dbReference>
<keyword evidence="1" id="KW-0805">Transcription regulation</keyword>
<accession>A0A7C5EMS4</accession>
<reference evidence="6" key="1">
    <citation type="journal article" date="2020" name="mSystems">
        <title>Genome- and Community-Level Interaction Insights into Carbon Utilization and Element Cycling Functions of Hydrothermarchaeota in Hydrothermal Sediment.</title>
        <authorList>
            <person name="Zhou Z."/>
            <person name="Liu Y."/>
            <person name="Xu W."/>
            <person name="Pan J."/>
            <person name="Luo Z.H."/>
            <person name="Li M."/>
        </authorList>
    </citation>
    <scope>NUCLEOTIDE SEQUENCE [LARGE SCALE GENOMIC DNA]</scope>
    <source>
        <strain evidence="6">SpSt-853</strain>
    </source>
</reference>
<protein>
    <submittedName>
        <fullName evidence="6">MurR/RpiR family transcriptional regulator</fullName>
    </submittedName>
</protein>
<dbReference type="InterPro" id="IPR000281">
    <property type="entry name" value="HTH_RpiR"/>
</dbReference>
<dbReference type="GO" id="GO:0097367">
    <property type="term" value="F:carbohydrate derivative binding"/>
    <property type="evidence" value="ECO:0007669"/>
    <property type="project" value="InterPro"/>
</dbReference>
<evidence type="ECO:0000256" key="2">
    <source>
        <dbReference type="ARBA" id="ARBA00023125"/>
    </source>
</evidence>
<dbReference type="InterPro" id="IPR001347">
    <property type="entry name" value="SIS_dom"/>
</dbReference>
<dbReference type="InterPro" id="IPR036388">
    <property type="entry name" value="WH-like_DNA-bd_sf"/>
</dbReference>
<dbReference type="InterPro" id="IPR046348">
    <property type="entry name" value="SIS_dom_sf"/>
</dbReference>
<dbReference type="SUPFAM" id="SSF46689">
    <property type="entry name" value="Homeodomain-like"/>
    <property type="match status" value="1"/>
</dbReference>
<dbReference type="AlphaFoldDB" id="A0A7C5EMS4"/>
<dbReference type="GO" id="GO:0003677">
    <property type="term" value="F:DNA binding"/>
    <property type="evidence" value="ECO:0007669"/>
    <property type="project" value="UniProtKB-KW"/>
</dbReference>
<dbReference type="EMBL" id="DTKJ01000047">
    <property type="protein sequence ID" value="HGZ11919.1"/>
    <property type="molecule type" value="Genomic_DNA"/>
</dbReference>
<comment type="caution">
    <text evidence="6">The sequence shown here is derived from an EMBL/GenBank/DDBJ whole genome shotgun (WGS) entry which is preliminary data.</text>
</comment>
<dbReference type="SUPFAM" id="SSF53697">
    <property type="entry name" value="SIS domain"/>
    <property type="match status" value="1"/>
</dbReference>
<sequence length="300" mass="32642">MTSGELGMERATPAFSLPDTQSGALIRLRGLYPSLKAALRKVADLILHKPEMAIYASVNEVAATAGVSEATVMRFCRTLGFRGFQDFKIALAREMVSPLQRLHEEVEEGDNPETIVRKVFQANINALQDTLEVLSMKAMEKAAHLMLAARQILLIGVGTSGPIVTDAANKLFRLGLRVTAHTDAHLMMMAAALLSPEDVLLAVSHSGSTRDPVETAKVGKEAGAKVICITNNSLSPLTKVADLVLVTASRETRFRQEAMASRLCQTSIIDSLYTLIALARLEMALENLRKIENVIVTKQY</sequence>
<feature type="domain" description="HTH rpiR-type" evidence="4">
    <location>
        <begin position="22"/>
        <end position="98"/>
    </location>
</feature>
<dbReference type="Pfam" id="PF01418">
    <property type="entry name" value="HTH_6"/>
    <property type="match status" value="1"/>
</dbReference>
<proteinExistence type="predicted"/>
<dbReference type="InterPro" id="IPR035472">
    <property type="entry name" value="RpiR-like_SIS"/>
</dbReference>
<evidence type="ECO:0000313" key="6">
    <source>
        <dbReference type="EMBL" id="HGZ11919.1"/>
    </source>
</evidence>
<evidence type="ECO:0000256" key="3">
    <source>
        <dbReference type="ARBA" id="ARBA00023163"/>
    </source>
</evidence>
<dbReference type="Gene3D" id="1.10.10.10">
    <property type="entry name" value="Winged helix-like DNA-binding domain superfamily/Winged helix DNA-binding domain"/>
    <property type="match status" value="1"/>
</dbReference>
<dbReference type="Gene3D" id="3.40.50.10490">
    <property type="entry name" value="Glucose-6-phosphate isomerase like protein, domain 1"/>
    <property type="match status" value="1"/>
</dbReference>
<organism evidence="6">
    <name type="scientific">Desulfobacca acetoxidans</name>
    <dbReference type="NCBI Taxonomy" id="60893"/>
    <lineage>
        <taxon>Bacteria</taxon>
        <taxon>Pseudomonadati</taxon>
        <taxon>Thermodesulfobacteriota</taxon>
        <taxon>Desulfobaccia</taxon>
        <taxon>Desulfobaccales</taxon>
        <taxon>Desulfobaccaceae</taxon>
        <taxon>Desulfobacca</taxon>
    </lineage>
</organism>
<dbReference type="CDD" id="cd05013">
    <property type="entry name" value="SIS_RpiR"/>
    <property type="match status" value="1"/>
</dbReference>